<dbReference type="InterPro" id="IPR009061">
    <property type="entry name" value="DNA-bd_dom_put_sf"/>
</dbReference>
<name>A0A1V4IR98_9CLOT</name>
<dbReference type="SUPFAM" id="SSF46955">
    <property type="entry name" value="Putative DNA-binding domain"/>
    <property type="match status" value="1"/>
</dbReference>
<proteinExistence type="predicted"/>
<dbReference type="PROSITE" id="PS50937">
    <property type="entry name" value="HTH_MERR_2"/>
    <property type="match status" value="1"/>
</dbReference>
<dbReference type="GO" id="GO:0003677">
    <property type="term" value="F:DNA binding"/>
    <property type="evidence" value="ECO:0007669"/>
    <property type="project" value="InterPro"/>
</dbReference>
<dbReference type="Pfam" id="PF00376">
    <property type="entry name" value="MerR"/>
    <property type="match status" value="1"/>
</dbReference>
<dbReference type="GO" id="GO:0006355">
    <property type="term" value="P:regulation of DNA-templated transcription"/>
    <property type="evidence" value="ECO:0007669"/>
    <property type="project" value="InterPro"/>
</dbReference>
<evidence type="ECO:0000313" key="3">
    <source>
        <dbReference type="Proteomes" id="UP000190080"/>
    </source>
</evidence>
<sequence length="29" mass="3274">MKINELAKIAGVTVRTLHYYDEIGLLKPS</sequence>
<organism evidence="2 3">
    <name type="scientific">Clostridium oryzae</name>
    <dbReference type="NCBI Taxonomy" id="1450648"/>
    <lineage>
        <taxon>Bacteria</taxon>
        <taxon>Bacillati</taxon>
        <taxon>Bacillota</taxon>
        <taxon>Clostridia</taxon>
        <taxon>Eubacteriales</taxon>
        <taxon>Clostridiaceae</taxon>
        <taxon>Clostridium</taxon>
    </lineage>
</organism>
<dbReference type="STRING" id="1450648.CLORY_16720"/>
<evidence type="ECO:0000259" key="1">
    <source>
        <dbReference type="PROSITE" id="PS50937"/>
    </source>
</evidence>
<comment type="caution">
    <text evidence="2">The sequence shown here is derived from an EMBL/GenBank/DDBJ whole genome shotgun (WGS) entry which is preliminary data.</text>
</comment>
<accession>A0A1V4IR98</accession>
<keyword evidence="3" id="KW-1185">Reference proteome</keyword>
<dbReference type="EMBL" id="MZGV01000014">
    <property type="protein sequence ID" value="OPJ62542.1"/>
    <property type="molecule type" value="Genomic_DNA"/>
</dbReference>
<gene>
    <name evidence="2" type="primary">tipA_2</name>
    <name evidence="2" type="ORF">CLORY_16720</name>
</gene>
<dbReference type="InterPro" id="IPR000551">
    <property type="entry name" value="MerR-type_HTH_dom"/>
</dbReference>
<reference evidence="2 3" key="1">
    <citation type="submission" date="2017-03" db="EMBL/GenBank/DDBJ databases">
        <title>Genome sequence of Clostridium oryzae DSM 28571.</title>
        <authorList>
            <person name="Poehlein A."/>
            <person name="Daniel R."/>
        </authorList>
    </citation>
    <scope>NUCLEOTIDE SEQUENCE [LARGE SCALE GENOMIC DNA]</scope>
    <source>
        <strain evidence="2 3">DSM 28571</strain>
    </source>
</reference>
<dbReference type="Proteomes" id="UP000190080">
    <property type="component" value="Unassembled WGS sequence"/>
</dbReference>
<protein>
    <submittedName>
        <fullName evidence="2">HTH-type transcriptional activator TipA</fullName>
    </submittedName>
</protein>
<evidence type="ECO:0000313" key="2">
    <source>
        <dbReference type="EMBL" id="OPJ62542.1"/>
    </source>
</evidence>
<dbReference type="AlphaFoldDB" id="A0A1V4IR98"/>
<feature type="domain" description="HTH merR-type" evidence="1">
    <location>
        <begin position="1"/>
        <end position="29"/>
    </location>
</feature>
<dbReference type="Gene3D" id="1.10.1660.10">
    <property type="match status" value="1"/>
</dbReference>